<gene>
    <name evidence="4" type="ORF">COT91_04290</name>
</gene>
<protein>
    <recommendedName>
        <fullName evidence="3">Cell envelope-related transcriptional attenuator domain-containing protein</fullName>
    </recommendedName>
</protein>
<dbReference type="PANTHER" id="PTHR33392">
    <property type="entry name" value="POLYISOPRENYL-TEICHOIC ACID--PEPTIDOGLYCAN TEICHOIC ACID TRANSFERASE TAGU"/>
    <property type="match status" value="1"/>
</dbReference>
<comment type="caution">
    <text evidence="4">The sequence shown here is derived from an EMBL/GenBank/DDBJ whole genome shotgun (WGS) entry which is preliminary data.</text>
</comment>
<dbReference type="InterPro" id="IPR050922">
    <property type="entry name" value="LytR/CpsA/Psr_CW_biosynth"/>
</dbReference>
<keyword evidence="2" id="KW-1133">Transmembrane helix</keyword>
<organism evidence="4 5">
    <name type="scientific">Candidatus Doudnabacteria bacterium CG10_big_fil_rev_8_21_14_0_10_41_10</name>
    <dbReference type="NCBI Taxonomy" id="1974551"/>
    <lineage>
        <taxon>Bacteria</taxon>
        <taxon>Candidatus Doudnaibacteriota</taxon>
    </lineage>
</organism>
<evidence type="ECO:0000256" key="1">
    <source>
        <dbReference type="ARBA" id="ARBA00006068"/>
    </source>
</evidence>
<accession>A0A2H0VCT5</accession>
<dbReference type="InterPro" id="IPR004474">
    <property type="entry name" value="LytR_CpsA_psr"/>
</dbReference>
<sequence length="363" mass="40290">MFEEVYIQPKSKRSIFRWKFLIGIIIGMVLGGGVFSGASVISVGQTVYPDDSVGEILGNFSKLVIASDRPLDGEEKGEVTVMLLGVGGNGYYGKILTDTIILMTIRLADDPGDSEVVLLSIPRDLWVEVPGIPGSRKINEAFKYGELREEGQGYAVLSEVLEEWTGIGSEYYAVGNFEAFESVIDAVGGVNVTVDRAFIDYSYPDGNLGYLSPLTFEEGSTHLDGEKALQFARSRHGTNGEGTDFARSKRQQKIIIAFKEQISKLDYLMDISTIKKLAEIIVGSFNSNFEPWEAKRLYDLTKDIPTENFYRINLDPATTGLLCGGINEETQLYAIKLCEGRQISELQKFVKDRFTFGKELVEE</sequence>
<dbReference type="Pfam" id="PF03816">
    <property type="entry name" value="LytR_cpsA_psr"/>
    <property type="match status" value="1"/>
</dbReference>
<evidence type="ECO:0000313" key="5">
    <source>
        <dbReference type="Proteomes" id="UP000230557"/>
    </source>
</evidence>
<proteinExistence type="inferred from homology"/>
<dbReference type="Gene3D" id="3.40.630.190">
    <property type="entry name" value="LCP protein"/>
    <property type="match status" value="1"/>
</dbReference>
<evidence type="ECO:0000313" key="4">
    <source>
        <dbReference type="EMBL" id="PIR96883.1"/>
    </source>
</evidence>
<feature type="domain" description="Cell envelope-related transcriptional attenuator" evidence="3">
    <location>
        <begin position="97"/>
        <end position="262"/>
    </location>
</feature>
<evidence type="ECO:0000259" key="3">
    <source>
        <dbReference type="Pfam" id="PF03816"/>
    </source>
</evidence>
<dbReference type="NCBIfam" id="TIGR00350">
    <property type="entry name" value="lytR_cpsA_psr"/>
    <property type="match status" value="1"/>
</dbReference>
<feature type="transmembrane region" description="Helical" evidence="2">
    <location>
        <begin position="20"/>
        <end position="41"/>
    </location>
</feature>
<dbReference type="PANTHER" id="PTHR33392:SF6">
    <property type="entry name" value="POLYISOPRENYL-TEICHOIC ACID--PEPTIDOGLYCAN TEICHOIC ACID TRANSFERASE TAGU"/>
    <property type="match status" value="1"/>
</dbReference>
<dbReference type="Proteomes" id="UP000230557">
    <property type="component" value="Unassembled WGS sequence"/>
</dbReference>
<reference evidence="5" key="1">
    <citation type="submission" date="2017-09" db="EMBL/GenBank/DDBJ databases">
        <title>Depth-based differentiation of microbial function through sediment-hosted aquifers and enrichment of novel symbionts in the deep terrestrial subsurface.</title>
        <authorList>
            <person name="Probst A.J."/>
            <person name="Ladd B."/>
            <person name="Jarett J.K."/>
            <person name="Geller-Mcgrath D.E."/>
            <person name="Sieber C.M.K."/>
            <person name="Emerson J.B."/>
            <person name="Anantharaman K."/>
            <person name="Thomas B.C."/>
            <person name="Malmstrom R."/>
            <person name="Stieglmeier M."/>
            <person name="Klingl A."/>
            <person name="Woyke T."/>
            <person name="Ryan C.M."/>
            <person name="Banfield J.F."/>
        </authorList>
    </citation>
    <scope>NUCLEOTIDE SEQUENCE [LARGE SCALE GENOMIC DNA]</scope>
</reference>
<dbReference type="EMBL" id="PFAJ01000056">
    <property type="protein sequence ID" value="PIR96883.1"/>
    <property type="molecule type" value="Genomic_DNA"/>
</dbReference>
<evidence type="ECO:0000256" key="2">
    <source>
        <dbReference type="SAM" id="Phobius"/>
    </source>
</evidence>
<keyword evidence="2" id="KW-0472">Membrane</keyword>
<dbReference type="AlphaFoldDB" id="A0A2H0VCT5"/>
<keyword evidence="2" id="KW-0812">Transmembrane</keyword>
<comment type="similarity">
    <text evidence="1">Belongs to the LytR/CpsA/Psr (LCP) family.</text>
</comment>
<name>A0A2H0VCT5_9BACT</name>